<sequence length="418" mass="45975">MSFGQDFLKGFFGPGDGLKDYAHASKTFLTNGYELAPRTKFLFHVYFTINTSVPALRAVFGNEDVATIGLLVKTAQLPTYAIQVDTFNQYNRKRLVQSKLEYNPVTIEFHDDGGDVIRNMWYNYFSYYYKDPSQKYDNVSNQNGSLGQLFGTPAGFSYNSRDTYDNSRTVNDWGYIGEAYNDGTQFPPSGLSNVGKPPFFRDIRIYGLNQHKFAEYVLVNPMISEWQHDTYDYSQGNGMMTHRMTLRYETVKYYSGAVGRSRPDTNVVGFADPAVYDTVRSSIARPGSNATVLGQGGLIDAGVGIIEDLQSGGVAGLIGAVQKAGTTYNTFKDKNIRSIVNEEVNTSARAILKGSLPAVTRAAIGTTGSGTSPGQRGLLDGVFFPTPPPGDSRLPPPTSAEVLTQAQRNATIARNTRR</sequence>
<protein>
    <submittedName>
        <fullName evidence="1">Uncharacterized protein</fullName>
    </submittedName>
</protein>
<proteinExistence type="predicted"/>
<name>A0A6J5LY79_9CAUD</name>
<accession>A0A6J5LY79</accession>
<organism evidence="1">
    <name type="scientific">uncultured Caudovirales phage</name>
    <dbReference type="NCBI Taxonomy" id="2100421"/>
    <lineage>
        <taxon>Viruses</taxon>
        <taxon>Duplodnaviria</taxon>
        <taxon>Heunggongvirae</taxon>
        <taxon>Uroviricota</taxon>
        <taxon>Caudoviricetes</taxon>
        <taxon>Peduoviridae</taxon>
        <taxon>Maltschvirus</taxon>
        <taxon>Maltschvirus maltsch</taxon>
    </lineage>
</organism>
<evidence type="ECO:0000313" key="1">
    <source>
        <dbReference type="EMBL" id="CAB4138083.1"/>
    </source>
</evidence>
<reference evidence="1" key="1">
    <citation type="submission" date="2020-04" db="EMBL/GenBank/DDBJ databases">
        <authorList>
            <person name="Chiriac C."/>
            <person name="Salcher M."/>
            <person name="Ghai R."/>
            <person name="Kavagutti S V."/>
        </authorList>
    </citation>
    <scope>NUCLEOTIDE SEQUENCE</scope>
</reference>
<gene>
    <name evidence="1" type="ORF">UFOVP328_276</name>
</gene>
<dbReference type="EMBL" id="LR796341">
    <property type="protein sequence ID" value="CAB4138083.1"/>
    <property type="molecule type" value="Genomic_DNA"/>
</dbReference>